<dbReference type="InterPro" id="IPR014764">
    <property type="entry name" value="DCN-prot"/>
</dbReference>
<comment type="function">
    <text evidence="4">Promotes neddylation of cullin components of SCF-type E3 ubiquitin ligase complexes and thus regulates SCF-type complex activity. Function promotes cell proliferation.</text>
</comment>
<dbReference type="Pfam" id="PF14555">
    <property type="entry name" value="UBA_4"/>
    <property type="match status" value="1"/>
</dbReference>
<name>A0AAN9TS06_9HEMI</name>
<accession>A0AAN9TS06</accession>
<evidence type="ECO:0000256" key="2">
    <source>
        <dbReference type="ARBA" id="ARBA00022786"/>
    </source>
</evidence>
<dbReference type="Gene3D" id="1.10.238.200">
    <property type="entry name" value="Cullin, PONY binding domain"/>
    <property type="match status" value="1"/>
</dbReference>
<dbReference type="PROSITE" id="PS51229">
    <property type="entry name" value="DCUN1"/>
    <property type="match status" value="1"/>
</dbReference>
<gene>
    <name evidence="7" type="ORF">V9T40_009161</name>
</gene>
<sequence length="275" mass="31658">MNKLKSSQRDKVRRFIVCTLTPEAVAIKCLSENDWKIEAATDDYYQNPAHYLSFGKDPKIMNPTSSFGNMSHYMTYTASHCIPHSIAHNPTEPDKITADGILKLLDDLSLTPDSKLVLIIAWKFKAAAQCEFSKEEFVGGMVEIGVDTIEKLKMKLPVLETQLSDNSNFKDFYHFTFSYAKNPCQKGLDLDVAIAYWNIVMRGRFKFLHLWCKFLEEHHKRSIPKDTWNLLLDFSTVINDNLSNYDEEGAWPVLIDDFVEWAKPFIVSNEFLHST</sequence>
<dbReference type="AlphaFoldDB" id="A0AAN9TS06"/>
<dbReference type="SUPFAM" id="SSF46934">
    <property type="entry name" value="UBA-like"/>
    <property type="match status" value="1"/>
</dbReference>
<dbReference type="FunFam" id="1.10.238.200:FF:000001">
    <property type="entry name" value="DCN1-like protein"/>
    <property type="match status" value="1"/>
</dbReference>
<protein>
    <recommendedName>
        <fullName evidence="5">Defective in cullin neddylation protein</fullName>
    </recommendedName>
</protein>
<dbReference type="PANTHER" id="PTHR12281:SF32">
    <property type="entry name" value="DCN1-LIKE PROTEIN"/>
    <property type="match status" value="1"/>
</dbReference>
<organism evidence="7 8">
    <name type="scientific">Parthenolecanium corni</name>
    <dbReference type="NCBI Taxonomy" id="536013"/>
    <lineage>
        <taxon>Eukaryota</taxon>
        <taxon>Metazoa</taxon>
        <taxon>Ecdysozoa</taxon>
        <taxon>Arthropoda</taxon>
        <taxon>Hexapoda</taxon>
        <taxon>Insecta</taxon>
        <taxon>Pterygota</taxon>
        <taxon>Neoptera</taxon>
        <taxon>Paraneoptera</taxon>
        <taxon>Hemiptera</taxon>
        <taxon>Sternorrhyncha</taxon>
        <taxon>Coccoidea</taxon>
        <taxon>Coccidae</taxon>
        <taxon>Parthenolecanium</taxon>
    </lineage>
</organism>
<dbReference type="EMBL" id="JBBCAQ010000010">
    <property type="protein sequence ID" value="KAK7601720.1"/>
    <property type="molecule type" value="Genomic_DNA"/>
</dbReference>
<evidence type="ECO:0000256" key="1">
    <source>
        <dbReference type="ARBA" id="ARBA00004123"/>
    </source>
</evidence>
<dbReference type="GO" id="GO:0000151">
    <property type="term" value="C:ubiquitin ligase complex"/>
    <property type="evidence" value="ECO:0007669"/>
    <property type="project" value="TreeGrafter"/>
</dbReference>
<dbReference type="GO" id="GO:0005634">
    <property type="term" value="C:nucleus"/>
    <property type="evidence" value="ECO:0007669"/>
    <property type="project" value="UniProtKB-SubCell"/>
</dbReference>
<comment type="caution">
    <text evidence="7">The sequence shown here is derived from an EMBL/GenBank/DDBJ whole genome shotgun (WGS) entry which is preliminary data.</text>
</comment>
<dbReference type="InterPro" id="IPR009060">
    <property type="entry name" value="UBA-like_sf"/>
</dbReference>
<evidence type="ECO:0000259" key="6">
    <source>
        <dbReference type="PROSITE" id="PS51229"/>
    </source>
</evidence>
<dbReference type="GO" id="GO:0032182">
    <property type="term" value="F:ubiquitin-like protein binding"/>
    <property type="evidence" value="ECO:0007669"/>
    <property type="project" value="TreeGrafter"/>
</dbReference>
<reference evidence="7 8" key="1">
    <citation type="submission" date="2024-03" db="EMBL/GenBank/DDBJ databases">
        <title>Adaptation during the transition from Ophiocordyceps entomopathogen to insect associate is accompanied by gene loss and intensified selection.</title>
        <authorList>
            <person name="Ward C.M."/>
            <person name="Onetto C.A."/>
            <person name="Borneman A.R."/>
        </authorList>
    </citation>
    <scope>NUCLEOTIDE SEQUENCE [LARGE SCALE GENOMIC DNA]</scope>
    <source>
        <strain evidence="7">AWRI1</strain>
        <tissue evidence="7">Single Adult Female</tissue>
    </source>
</reference>
<evidence type="ECO:0000313" key="8">
    <source>
        <dbReference type="Proteomes" id="UP001367676"/>
    </source>
</evidence>
<keyword evidence="2" id="KW-0833">Ubl conjugation pathway</keyword>
<dbReference type="Gene3D" id="1.10.8.10">
    <property type="entry name" value="DNA helicase RuvA subunit, C-terminal domain"/>
    <property type="match status" value="1"/>
</dbReference>
<dbReference type="InterPro" id="IPR042460">
    <property type="entry name" value="DCN1-like_PONY"/>
</dbReference>
<dbReference type="PANTHER" id="PTHR12281">
    <property type="entry name" value="RP42 RELATED"/>
    <property type="match status" value="1"/>
</dbReference>
<dbReference type="GO" id="GO:0045116">
    <property type="term" value="P:protein neddylation"/>
    <property type="evidence" value="ECO:0007669"/>
    <property type="project" value="TreeGrafter"/>
</dbReference>
<evidence type="ECO:0000256" key="4">
    <source>
        <dbReference type="ARBA" id="ARBA00059219"/>
    </source>
</evidence>
<comment type="subcellular location">
    <subcellularLocation>
        <location evidence="1">Nucleus</location>
    </subcellularLocation>
</comment>
<dbReference type="FunFam" id="1.10.238.10:FF:000030">
    <property type="entry name" value="DCN1-like protein"/>
    <property type="match status" value="1"/>
</dbReference>
<dbReference type="InterPro" id="IPR005176">
    <property type="entry name" value="PONY_dom"/>
</dbReference>
<feature type="domain" description="DCUN1" evidence="6">
    <location>
        <begin position="75"/>
        <end position="263"/>
    </location>
</feature>
<dbReference type="GO" id="GO:2000436">
    <property type="term" value="P:positive regulation of protein neddylation"/>
    <property type="evidence" value="ECO:0007669"/>
    <property type="project" value="UniProtKB-ARBA"/>
</dbReference>
<dbReference type="GO" id="GO:0031624">
    <property type="term" value="F:ubiquitin conjugating enzyme binding"/>
    <property type="evidence" value="ECO:0007669"/>
    <property type="project" value="TreeGrafter"/>
</dbReference>
<evidence type="ECO:0000313" key="7">
    <source>
        <dbReference type="EMBL" id="KAK7601720.1"/>
    </source>
</evidence>
<dbReference type="Gene3D" id="1.10.238.10">
    <property type="entry name" value="EF-hand"/>
    <property type="match status" value="1"/>
</dbReference>
<comment type="function">
    <text evidence="5">Neddylation of cullins play an essential role in the regulation of SCF-type complexes activity.</text>
</comment>
<dbReference type="GO" id="GO:0097602">
    <property type="term" value="F:cullin family protein binding"/>
    <property type="evidence" value="ECO:0007669"/>
    <property type="project" value="TreeGrafter"/>
</dbReference>
<evidence type="ECO:0000256" key="5">
    <source>
        <dbReference type="RuleBase" id="RU410713"/>
    </source>
</evidence>
<evidence type="ECO:0000256" key="3">
    <source>
        <dbReference type="ARBA" id="ARBA00023242"/>
    </source>
</evidence>
<dbReference type="Proteomes" id="UP001367676">
    <property type="component" value="Unassembled WGS sequence"/>
</dbReference>
<keyword evidence="3" id="KW-0539">Nucleus</keyword>
<proteinExistence type="predicted"/>
<keyword evidence="8" id="KW-1185">Reference proteome</keyword>
<dbReference type="Pfam" id="PF03556">
    <property type="entry name" value="Cullin_binding"/>
    <property type="match status" value="1"/>
</dbReference>